<keyword evidence="2" id="KW-0564">Palmitate</keyword>
<evidence type="ECO:0000313" key="4">
    <source>
        <dbReference type="Proteomes" id="UP001642483"/>
    </source>
</evidence>
<comment type="cofactor">
    <cofactor evidence="2">
        <name>Ca(2+)</name>
        <dbReference type="ChEBI" id="CHEBI:29108"/>
    </cofactor>
</comment>
<protein>
    <recommendedName>
        <fullName evidence="2">Phospholipid scramblase</fullName>
    </recommendedName>
</protein>
<dbReference type="InterPro" id="IPR005552">
    <property type="entry name" value="Scramblase"/>
</dbReference>
<keyword evidence="4" id="KW-1185">Reference proteome</keyword>
<keyword evidence="2" id="KW-0106">Calcium</keyword>
<dbReference type="PANTHER" id="PTHR23248:SF63">
    <property type="entry name" value="PHOSPHOLIPID SCRAMBLASE"/>
    <property type="match status" value="1"/>
</dbReference>
<dbReference type="EMBL" id="CAWYQH010000002">
    <property type="protein sequence ID" value="CAK8673082.1"/>
    <property type="molecule type" value="Genomic_DNA"/>
</dbReference>
<comment type="caution">
    <text evidence="3">The sequence shown here is derived from an EMBL/GenBank/DDBJ whole genome shotgun (WGS) entry which is preliminary data.</text>
</comment>
<gene>
    <name evidence="3" type="ORF">CVLEPA_LOCUS2867</name>
</gene>
<dbReference type="Pfam" id="PF03803">
    <property type="entry name" value="Scramblase"/>
    <property type="match status" value="1"/>
</dbReference>
<evidence type="ECO:0000256" key="1">
    <source>
        <dbReference type="ARBA" id="ARBA00005350"/>
    </source>
</evidence>
<dbReference type="Proteomes" id="UP001642483">
    <property type="component" value="Unassembled WGS sequence"/>
</dbReference>
<evidence type="ECO:0000256" key="2">
    <source>
        <dbReference type="RuleBase" id="RU363116"/>
    </source>
</evidence>
<comment type="similarity">
    <text evidence="1 2">Belongs to the phospholipid scramblase family.</text>
</comment>
<dbReference type="PANTHER" id="PTHR23248">
    <property type="entry name" value="PHOSPHOLIPID SCRAMBLASE-RELATED"/>
    <property type="match status" value="1"/>
</dbReference>
<reference evidence="3 4" key="1">
    <citation type="submission" date="2024-02" db="EMBL/GenBank/DDBJ databases">
        <authorList>
            <person name="Daric V."/>
            <person name="Darras S."/>
        </authorList>
    </citation>
    <scope>NUCLEOTIDE SEQUENCE [LARGE SCALE GENOMIC DNA]</scope>
</reference>
<name>A0ABP0F472_CLALP</name>
<proteinExistence type="inferred from homology"/>
<keyword evidence="2" id="KW-0449">Lipoprotein</keyword>
<accession>A0ABP0F472</accession>
<comment type="function">
    <text evidence="2">May mediate accelerated ATP-independent bidirectional transbilayer migration of phospholipids upon binding calcium ions that results in a loss of phospholipid asymmetry in the plasma membrane.</text>
</comment>
<sequence>MDHNDETKATLQAQQPIPYGMQGLVAQQPPAQNWMPIPQVSGCPPGLEYLTQLDQVLIHQQIELLEVITDFETQNRYMLKNSLGQQCYYAHEESDLCMRLCCKNARGFVMHIDDNTGKEVIRLTREFKCCAGCCWCANTDHCAFMVNVESPVGNPIGQIRQDHYLWTPYFNILDANGEQIFKIKGPCCICTGPCCPNDVPFDIHPKDTSNPPIGRIAKQYGGFLREAYTKATNFSVSFPMDLDVKMKAVLIGATFLFDMMYFEQQKNNNG</sequence>
<organism evidence="3 4">
    <name type="scientific">Clavelina lepadiformis</name>
    <name type="common">Light-bulb sea squirt</name>
    <name type="synonym">Ascidia lepadiformis</name>
    <dbReference type="NCBI Taxonomy" id="159417"/>
    <lineage>
        <taxon>Eukaryota</taxon>
        <taxon>Metazoa</taxon>
        <taxon>Chordata</taxon>
        <taxon>Tunicata</taxon>
        <taxon>Ascidiacea</taxon>
        <taxon>Aplousobranchia</taxon>
        <taxon>Clavelinidae</taxon>
        <taxon>Clavelina</taxon>
    </lineage>
</organism>
<evidence type="ECO:0000313" key="3">
    <source>
        <dbReference type="EMBL" id="CAK8673082.1"/>
    </source>
</evidence>